<dbReference type="RefSeq" id="WP_075518583.1">
    <property type="nucleotide sequence ID" value="NZ_FPLD01000135.1"/>
</dbReference>
<dbReference type="InterPro" id="IPR049945">
    <property type="entry name" value="AAA_22"/>
</dbReference>
<dbReference type="InterPro" id="IPR021542">
    <property type="entry name" value="Tn7_TnsC"/>
</dbReference>
<evidence type="ECO:0000313" key="5">
    <source>
        <dbReference type="Proteomes" id="UP000183794"/>
    </source>
</evidence>
<accession>A0A1L0APR7</accession>
<organism evidence="4 5">
    <name type="scientific">Moritella viscosa</name>
    <dbReference type="NCBI Taxonomy" id="80854"/>
    <lineage>
        <taxon>Bacteria</taxon>
        <taxon>Pseudomonadati</taxon>
        <taxon>Pseudomonadota</taxon>
        <taxon>Gammaproteobacteria</taxon>
        <taxon>Alteromonadales</taxon>
        <taxon>Moritellaceae</taxon>
        <taxon>Moritella</taxon>
    </lineage>
</organism>
<feature type="transmembrane region" description="Helical" evidence="2">
    <location>
        <begin position="256"/>
        <end position="276"/>
    </location>
</feature>
<evidence type="ECO:0000256" key="1">
    <source>
        <dbReference type="SAM" id="MobiDB-lite"/>
    </source>
</evidence>
<dbReference type="OrthoDB" id="5593847at2"/>
<keyword evidence="4" id="KW-0547">Nucleotide-binding</keyword>
<feature type="domain" description="ORC1/DEAH AAA+ ATPase" evidence="3">
    <location>
        <begin position="130"/>
        <end position="280"/>
    </location>
</feature>
<dbReference type="Pfam" id="PF13401">
    <property type="entry name" value="AAA_22"/>
    <property type="match status" value="1"/>
</dbReference>
<dbReference type="Proteomes" id="UP000183794">
    <property type="component" value="Unassembled WGS sequence"/>
</dbReference>
<keyword evidence="2" id="KW-1133">Transmembrane helix</keyword>
<gene>
    <name evidence="4" type="ORF">NVI5450_4684</name>
</gene>
<reference evidence="4 5" key="1">
    <citation type="submission" date="2016-11" db="EMBL/GenBank/DDBJ databases">
        <authorList>
            <person name="Jaros S."/>
            <person name="Januszkiewicz K."/>
            <person name="Wedrychowicz H."/>
        </authorList>
    </citation>
    <scope>NUCLEOTIDE SEQUENCE [LARGE SCALE GENOMIC DNA]</scope>
    <source>
        <strain evidence="4">NVI 5450</strain>
    </source>
</reference>
<dbReference type="GO" id="GO:0005524">
    <property type="term" value="F:ATP binding"/>
    <property type="evidence" value="ECO:0007669"/>
    <property type="project" value="UniProtKB-KW"/>
</dbReference>
<evidence type="ECO:0000313" key="4">
    <source>
        <dbReference type="EMBL" id="SGZ18706.1"/>
    </source>
</evidence>
<sequence length="553" mass="63004">MSTQQSNRVTAVYRTTTLLAYQGNPLIEALPPLNSFIEDLSALRGSLKCTPEEIHLNGVERAHSICRVIDDFFQPLSQHIQLHERISLMIRGGYVGRNPDTGDWARHIQNGYERVLSGDLKAIKFTEVNSTAQSMTLIGCSGNGKTTAMKQLLSLYPQVIYHPNMNLEQVVYLKIDCSHDGSLKEICQNFFRAMDRALETSNYEKQYSMRKRLSIETLLAAMAQVANAHALGVLIIDEIQHLSRSRSGGSEKMLNFFVTLVNTIGLPVILVGTPRARKIFEADMRSARRGSGLGALFWDPMDEGREWKALTDKLWSLQWLQKRDEVLSGEIRALWYDLSQGVLDIVVKLFVLCQLRAIATKVERITPKLMKQVYEDELRPVHPMLAALRSDDPEEIIKFSDLKLSDTDKRLLELQQRVALSTQQTPEEFAYQQLRTDEERRVYMALKDDFNSKLLAPIIRQIFDQNPSLTWIRLLPLVHEYLNNPELSKPKDNPKKPKSTGRKASVKQTEWHTLDSDDLRFIYSQTDSNSEIYPAISKSGLVLNIQSLLEEAS</sequence>
<dbReference type="Pfam" id="PF11426">
    <property type="entry name" value="Tn7_TnsC_Int"/>
    <property type="match status" value="1"/>
</dbReference>
<dbReference type="Gene3D" id="3.40.50.300">
    <property type="entry name" value="P-loop containing nucleotide triphosphate hydrolases"/>
    <property type="match status" value="1"/>
</dbReference>
<evidence type="ECO:0000256" key="2">
    <source>
        <dbReference type="SAM" id="Phobius"/>
    </source>
</evidence>
<dbReference type="EMBL" id="FPLD01000135">
    <property type="protein sequence ID" value="SGZ18706.1"/>
    <property type="molecule type" value="Genomic_DNA"/>
</dbReference>
<dbReference type="AlphaFoldDB" id="A0A1L0APR7"/>
<feature type="compositionally biased region" description="Basic residues" evidence="1">
    <location>
        <begin position="496"/>
        <end position="505"/>
    </location>
</feature>
<keyword evidence="2" id="KW-0472">Membrane</keyword>
<dbReference type="GO" id="GO:0016887">
    <property type="term" value="F:ATP hydrolysis activity"/>
    <property type="evidence" value="ECO:0007669"/>
    <property type="project" value="InterPro"/>
</dbReference>
<feature type="region of interest" description="Disordered" evidence="1">
    <location>
        <begin position="485"/>
        <end position="509"/>
    </location>
</feature>
<dbReference type="SUPFAM" id="SSF52540">
    <property type="entry name" value="P-loop containing nucleoside triphosphate hydrolases"/>
    <property type="match status" value="1"/>
</dbReference>
<name>A0A1L0APR7_9GAMM</name>
<dbReference type="InterPro" id="IPR027417">
    <property type="entry name" value="P-loop_NTPase"/>
</dbReference>
<keyword evidence="2" id="KW-0812">Transmembrane</keyword>
<dbReference type="Gene3D" id="6.10.20.30">
    <property type="match status" value="1"/>
</dbReference>
<proteinExistence type="predicted"/>
<keyword evidence="4" id="KW-0067">ATP-binding</keyword>
<evidence type="ECO:0000259" key="3">
    <source>
        <dbReference type="Pfam" id="PF13401"/>
    </source>
</evidence>
<protein>
    <submittedName>
        <fullName evidence="4">ATP-binding protein</fullName>
    </submittedName>
</protein>